<protein>
    <submittedName>
        <fullName evidence="1">Uncharacterized protein</fullName>
    </submittedName>
</protein>
<dbReference type="AlphaFoldDB" id="A0A1W1D798"/>
<sequence>MRQMRQVRRNVATAILLGSALILPTAASAFGFGGFSVPSVPGLGGGSSKSVDAKGLSSRTNSVVSDFAKSLILFNDALGLEVSAEKKEALANCSSSKGCSSDDMDKITSISEGLDDKMSQMKSDGVRLDAESREMFSKGLLPYLTGTVKGVILGKDLVDAGKSDPTSMFGMLDVIAALPKMVSGFSSSTGAITDYATYNGIDVPEVSAAE</sequence>
<evidence type="ECO:0000313" key="1">
    <source>
        <dbReference type="EMBL" id="SFV76488.1"/>
    </source>
</evidence>
<organism evidence="1">
    <name type="scientific">hydrothermal vent metagenome</name>
    <dbReference type="NCBI Taxonomy" id="652676"/>
    <lineage>
        <taxon>unclassified sequences</taxon>
        <taxon>metagenomes</taxon>
        <taxon>ecological metagenomes</taxon>
    </lineage>
</organism>
<gene>
    <name evidence="1" type="ORF">MNB_SUP05-10-270</name>
</gene>
<name>A0A1W1D798_9ZZZZ</name>
<reference evidence="1" key="1">
    <citation type="submission" date="2016-10" db="EMBL/GenBank/DDBJ databases">
        <authorList>
            <person name="de Groot N.N."/>
        </authorList>
    </citation>
    <scope>NUCLEOTIDE SEQUENCE</scope>
</reference>
<accession>A0A1W1D798</accession>
<dbReference type="EMBL" id="FPHQ01000119">
    <property type="protein sequence ID" value="SFV76488.1"/>
    <property type="molecule type" value="Genomic_DNA"/>
</dbReference>
<proteinExistence type="predicted"/>